<dbReference type="InterPro" id="IPR000408">
    <property type="entry name" value="Reg_chr_condens"/>
</dbReference>
<dbReference type="GO" id="GO:0005085">
    <property type="term" value="F:guanyl-nucleotide exchange factor activity"/>
    <property type="evidence" value="ECO:0007669"/>
    <property type="project" value="TreeGrafter"/>
</dbReference>
<dbReference type="PANTHER" id="PTHR46337:SF1">
    <property type="entry name" value="RCC1-LIKE G EXCHANGING FACTOR-LIKE PROTEIN"/>
    <property type="match status" value="1"/>
</dbReference>
<dbReference type="GO" id="GO:0005743">
    <property type="term" value="C:mitochondrial inner membrane"/>
    <property type="evidence" value="ECO:0007669"/>
    <property type="project" value="TreeGrafter"/>
</dbReference>
<sequence>MSKNLRQLVLPSNFLRFSKRYLHGPKRKYPVNKEEAKKLPVFQYPVSKSSYRRVFAWGNIHTGALGIPYTDKEQRPDHTHFIKYPKRITFGEKHEVTTAACGFGFTVFAVNSQDENKVYGMGINTDSQIGYHEVRHGHPLEIIFIPKPIHLPFKNPVESKVLKVSAGRAHLAILTDEGLFTLGNNAYGQCGRKIIPEENYTMSNYIHHISDVEGENIIDVECGQDHSLILTEKGKVYSCGWGADGQTGLGHYDNAPEFTRVKGDIEGENIVKFASRSDFVLAVNDKGEVFGWGNTEYGQLTLSDGSQQVATPTHMKILEQVGKVKSVASGGSFCLAVNEDGQVFTWGYGLLGVGPNAQQSREPIHIPDTLFGRNDFQPNSRVEEVVCGLFNAAAVTNLGDLYAWGRNKNCCLGLGNDKDQYFPLKVSLGGFVKKMYCGVDHCIAVCEPFCM</sequence>
<keyword evidence="3" id="KW-1185">Reference proteome</keyword>
<dbReference type="Pfam" id="PF00415">
    <property type="entry name" value="RCC1"/>
    <property type="match status" value="3"/>
</dbReference>
<proteinExistence type="predicted"/>
<organism evidence="2 3">
    <name type="scientific">Callosobruchus maculatus</name>
    <name type="common">Southern cowpea weevil</name>
    <name type="synonym">Pulse bruchid</name>
    <dbReference type="NCBI Taxonomy" id="64391"/>
    <lineage>
        <taxon>Eukaryota</taxon>
        <taxon>Metazoa</taxon>
        <taxon>Ecdysozoa</taxon>
        <taxon>Arthropoda</taxon>
        <taxon>Hexapoda</taxon>
        <taxon>Insecta</taxon>
        <taxon>Pterygota</taxon>
        <taxon>Neoptera</taxon>
        <taxon>Endopterygota</taxon>
        <taxon>Coleoptera</taxon>
        <taxon>Polyphaga</taxon>
        <taxon>Cucujiformia</taxon>
        <taxon>Chrysomeloidea</taxon>
        <taxon>Chrysomelidae</taxon>
        <taxon>Bruchinae</taxon>
        <taxon>Bruchini</taxon>
        <taxon>Callosobruchus</taxon>
    </lineage>
</organism>
<dbReference type="OrthoDB" id="70707at2759"/>
<dbReference type="AlphaFoldDB" id="A0A653DWU0"/>
<dbReference type="InterPro" id="IPR009091">
    <property type="entry name" value="RCC1/BLIP-II"/>
</dbReference>
<feature type="repeat" description="RCC1" evidence="1">
    <location>
        <begin position="234"/>
        <end position="286"/>
    </location>
</feature>
<dbReference type="Gene3D" id="2.130.10.30">
    <property type="entry name" value="Regulator of chromosome condensation 1/beta-lactamase-inhibitor protein II"/>
    <property type="match status" value="2"/>
</dbReference>
<accession>A0A653DWU0</accession>
<dbReference type="PANTHER" id="PTHR46337">
    <property type="entry name" value="RCC1-LIKE G EXCHANGING FACTOR-LIKE PROTEIN"/>
    <property type="match status" value="1"/>
</dbReference>
<name>A0A653DWU0_CALMS</name>
<reference evidence="2 3" key="1">
    <citation type="submission" date="2019-01" db="EMBL/GenBank/DDBJ databases">
        <authorList>
            <person name="Sayadi A."/>
        </authorList>
    </citation>
    <scope>NUCLEOTIDE SEQUENCE [LARGE SCALE GENOMIC DNA]</scope>
</reference>
<evidence type="ECO:0000313" key="2">
    <source>
        <dbReference type="EMBL" id="VEN64728.1"/>
    </source>
</evidence>
<feature type="repeat" description="RCC1" evidence="1">
    <location>
        <begin position="341"/>
        <end position="398"/>
    </location>
</feature>
<dbReference type="EMBL" id="CAACVG010015712">
    <property type="protein sequence ID" value="VEN64728.1"/>
    <property type="molecule type" value="Genomic_DNA"/>
</dbReference>
<feature type="repeat" description="RCC1" evidence="1">
    <location>
        <begin position="52"/>
        <end position="112"/>
    </location>
</feature>
<dbReference type="GO" id="GO:0070131">
    <property type="term" value="P:positive regulation of mitochondrial translation"/>
    <property type="evidence" value="ECO:0007669"/>
    <property type="project" value="TreeGrafter"/>
</dbReference>
<protein>
    <recommendedName>
        <fullName evidence="4">RCC1-like G exchanging factor-like protein</fullName>
    </recommendedName>
</protein>
<feature type="repeat" description="RCC1" evidence="1">
    <location>
        <begin position="177"/>
        <end position="233"/>
    </location>
</feature>
<dbReference type="SUPFAM" id="SSF50985">
    <property type="entry name" value="RCC1/BLIP-II"/>
    <property type="match status" value="1"/>
</dbReference>
<gene>
    <name evidence="2" type="ORF">CALMAC_LOCUS21193</name>
</gene>
<dbReference type="PRINTS" id="PR00633">
    <property type="entry name" value="RCCNDNSATION"/>
</dbReference>
<feature type="repeat" description="RCC1" evidence="1">
    <location>
        <begin position="399"/>
        <end position="448"/>
    </location>
</feature>
<dbReference type="GO" id="GO:0019843">
    <property type="term" value="F:rRNA binding"/>
    <property type="evidence" value="ECO:0007669"/>
    <property type="project" value="TreeGrafter"/>
</dbReference>
<evidence type="ECO:0008006" key="4">
    <source>
        <dbReference type="Google" id="ProtNLM"/>
    </source>
</evidence>
<dbReference type="InterPro" id="IPR053035">
    <property type="entry name" value="Mitochondrial_GEF_domain"/>
</dbReference>
<feature type="repeat" description="RCC1" evidence="1">
    <location>
        <begin position="116"/>
        <end position="177"/>
    </location>
</feature>
<dbReference type="Pfam" id="PF13540">
    <property type="entry name" value="RCC1_2"/>
    <property type="match status" value="1"/>
</dbReference>
<feature type="repeat" description="RCC1" evidence="1">
    <location>
        <begin position="287"/>
        <end position="340"/>
    </location>
</feature>
<evidence type="ECO:0000256" key="1">
    <source>
        <dbReference type="PROSITE-ProRule" id="PRU00235"/>
    </source>
</evidence>
<dbReference type="PROSITE" id="PS50012">
    <property type="entry name" value="RCC1_3"/>
    <property type="match status" value="7"/>
</dbReference>
<evidence type="ECO:0000313" key="3">
    <source>
        <dbReference type="Proteomes" id="UP000410492"/>
    </source>
</evidence>
<dbReference type="Proteomes" id="UP000410492">
    <property type="component" value="Unassembled WGS sequence"/>
</dbReference>